<dbReference type="InterPro" id="IPR003593">
    <property type="entry name" value="AAA+_ATPase"/>
</dbReference>
<dbReference type="Proteomes" id="UP000474024">
    <property type="component" value="Unassembled WGS sequence"/>
</dbReference>
<feature type="domain" description="AAA+ ATPase" evidence="1">
    <location>
        <begin position="173"/>
        <end position="487"/>
    </location>
</feature>
<dbReference type="AlphaFoldDB" id="A0A6L5YU17"/>
<dbReference type="SUPFAM" id="SSF52540">
    <property type="entry name" value="P-loop containing nucleoside triphosphate hydrolases"/>
    <property type="match status" value="1"/>
</dbReference>
<dbReference type="PANTHER" id="PTHR42957">
    <property type="entry name" value="HELICASE MJ1565-RELATED"/>
    <property type="match status" value="1"/>
</dbReference>
<gene>
    <name evidence="2" type="ORF">FYJ75_10535</name>
</gene>
<reference evidence="2 3" key="1">
    <citation type="submission" date="2019-08" db="EMBL/GenBank/DDBJ databases">
        <title>In-depth cultivation of the pig gut microbiome towards novel bacterial diversity and tailored functional studies.</title>
        <authorList>
            <person name="Wylensek D."/>
            <person name="Hitch T.C.A."/>
            <person name="Clavel T."/>
        </authorList>
    </citation>
    <scope>NUCLEOTIDE SEQUENCE [LARGE SCALE GENOMIC DNA]</scope>
    <source>
        <strain evidence="2 3">MUC/MUC-530-WT-4D</strain>
    </source>
</reference>
<evidence type="ECO:0000313" key="2">
    <source>
        <dbReference type="EMBL" id="MST75449.1"/>
    </source>
</evidence>
<dbReference type="Pfam" id="PF01935">
    <property type="entry name" value="DUF87"/>
    <property type="match status" value="1"/>
</dbReference>
<keyword evidence="3" id="KW-1185">Reference proteome</keyword>
<accession>A0A6L5YU17</accession>
<dbReference type="RefSeq" id="WP_154430419.1">
    <property type="nucleotide sequence ID" value="NZ_VUNI01000019.1"/>
</dbReference>
<dbReference type="PANTHER" id="PTHR42957:SF2">
    <property type="entry name" value="HELICASE HERA CENTRAL DOMAIN-CONTAINING PROTEIN"/>
    <property type="match status" value="1"/>
</dbReference>
<comment type="caution">
    <text evidence="2">The sequence shown here is derived from an EMBL/GenBank/DDBJ whole genome shotgun (WGS) entry which is preliminary data.</text>
</comment>
<evidence type="ECO:0000313" key="3">
    <source>
        <dbReference type="Proteomes" id="UP000474024"/>
    </source>
</evidence>
<dbReference type="EMBL" id="VUNI01000019">
    <property type="protein sequence ID" value="MST75449.1"/>
    <property type="molecule type" value="Genomic_DNA"/>
</dbReference>
<organism evidence="2 3">
    <name type="scientific">Roseburia porci</name>
    <dbReference type="NCBI Taxonomy" id="2605790"/>
    <lineage>
        <taxon>Bacteria</taxon>
        <taxon>Bacillati</taxon>
        <taxon>Bacillota</taxon>
        <taxon>Clostridia</taxon>
        <taxon>Lachnospirales</taxon>
        <taxon>Lachnospiraceae</taxon>
        <taxon>Roseburia</taxon>
    </lineage>
</organism>
<sequence length="535" mass="60674">MTIDSLYNKMDKSNYYIGRVSQVYRDNSIVQVENLSVLSHRKLLDESLIPNTINYLVVIDSVRGIFLGEVFQNKVVSSEKLHDSINFGKTESIYPELNIDIIGIMTKDDKKFKLPEFMTVGVSEKVYFANKEVIQRYLQSVETTKTSEVQLKSFATYLDMNNVEVNLKPSTLFDHHLFVVGATNSGKSTSALSILDKVIGAKKKVLIIDPTGEYRDAFSEQEIKKLNLGIDTIISPGKLTMQQWSVLFETNGNTQSAVLAEAINSLRYQNKNGKACCLEKVGKNIAQLQKDLASIKNHDNDFDVSLLPEQIAAEAVSEPNRGSEYIYDSFKANANSYLVQKVSYQLRNTNFLKFFKYDPKLNNLLNEIQSFIHTPDVSLYINSSGLGASEGVGGMIIDLICNYLISQDDIHPFVFFIDEVHRYTKSQYSEEEFHRGLVLIAREGRKKGIFLFLTSQNPQDVSPVLLGQMGTLLIHRLTHDDEIRTIKNHLDEYSVKQVKKLNRGEAILTSVNLIKNIYLNVKKCNRKQYNDTPVL</sequence>
<dbReference type="InterPro" id="IPR008571">
    <property type="entry name" value="HerA-like"/>
</dbReference>
<dbReference type="InterPro" id="IPR002789">
    <property type="entry name" value="HerA_central"/>
</dbReference>
<dbReference type="SMART" id="SM00382">
    <property type="entry name" value="AAA"/>
    <property type="match status" value="1"/>
</dbReference>
<protein>
    <submittedName>
        <fullName evidence="2">ATP-binding protein</fullName>
    </submittedName>
</protein>
<evidence type="ECO:0000259" key="1">
    <source>
        <dbReference type="SMART" id="SM00382"/>
    </source>
</evidence>
<dbReference type="GO" id="GO:0005524">
    <property type="term" value="F:ATP binding"/>
    <property type="evidence" value="ECO:0007669"/>
    <property type="project" value="UniProtKB-KW"/>
</dbReference>
<name>A0A6L5YU17_9FIRM</name>
<proteinExistence type="predicted"/>
<keyword evidence="2" id="KW-0067">ATP-binding</keyword>
<dbReference type="Gene3D" id="3.40.50.300">
    <property type="entry name" value="P-loop containing nucleotide triphosphate hydrolases"/>
    <property type="match status" value="2"/>
</dbReference>
<keyword evidence="2" id="KW-0547">Nucleotide-binding</keyword>
<dbReference type="InterPro" id="IPR027417">
    <property type="entry name" value="P-loop_NTPase"/>
</dbReference>